<dbReference type="HAMAP" id="MF_00210">
    <property type="entry name" value="EPSP_synth"/>
    <property type="match status" value="1"/>
</dbReference>
<evidence type="ECO:0000256" key="7">
    <source>
        <dbReference type="HAMAP-Rule" id="MF_00210"/>
    </source>
</evidence>
<feature type="binding site" evidence="7">
    <location>
        <position position="352"/>
    </location>
    <ligand>
        <name>3-phosphoshikimate</name>
        <dbReference type="ChEBI" id="CHEBI:145989"/>
    </ligand>
</feature>
<reference evidence="9 10" key="1">
    <citation type="journal article" date="2016" name="Antonie Van Leeuwenhoek">
        <title>Dongia soli sp. nov., isolated from soil from Dokdo, Korea.</title>
        <authorList>
            <person name="Kim D.U."/>
            <person name="Lee H."/>
            <person name="Kim H."/>
            <person name="Kim S.G."/>
            <person name="Ka J.O."/>
        </authorList>
    </citation>
    <scope>NUCLEOTIDE SEQUENCE [LARGE SCALE GENOMIC DNA]</scope>
    <source>
        <strain evidence="9 10">D78</strain>
    </source>
</reference>
<evidence type="ECO:0000256" key="1">
    <source>
        <dbReference type="ARBA" id="ARBA00004811"/>
    </source>
</evidence>
<keyword evidence="3 7" id="KW-0028">Amino-acid biosynthesis</keyword>
<name>A0ABU5E6B8_9PROT</name>
<evidence type="ECO:0000256" key="5">
    <source>
        <dbReference type="ARBA" id="ARBA00023141"/>
    </source>
</evidence>
<dbReference type="PIRSF" id="PIRSF000505">
    <property type="entry name" value="EPSPS"/>
    <property type="match status" value="1"/>
</dbReference>
<feature type="binding site" evidence="7">
    <location>
        <position position="175"/>
    </location>
    <ligand>
        <name>3-phosphoshikimate</name>
        <dbReference type="ChEBI" id="CHEBI:145989"/>
    </ligand>
</feature>
<dbReference type="InterPro" id="IPR001995">
    <property type="entry name" value="Peptidase_A2_cat"/>
</dbReference>
<gene>
    <name evidence="7 9" type="primary">aroA</name>
    <name evidence="9" type="ORF">SMD27_02770</name>
</gene>
<dbReference type="RefSeq" id="WP_320506804.1">
    <property type="nucleotide sequence ID" value="NZ_JAXCLW010000001.1"/>
</dbReference>
<keyword evidence="10" id="KW-1185">Reference proteome</keyword>
<dbReference type="SUPFAM" id="SSF55205">
    <property type="entry name" value="EPT/RTPC-like"/>
    <property type="match status" value="1"/>
</dbReference>
<comment type="subunit">
    <text evidence="7">Monomer.</text>
</comment>
<feature type="domain" description="Peptidase A2" evidence="8">
    <location>
        <begin position="277"/>
        <end position="313"/>
    </location>
</feature>
<evidence type="ECO:0000313" key="9">
    <source>
        <dbReference type="EMBL" id="MDY0881753.1"/>
    </source>
</evidence>
<feature type="binding site" evidence="7">
    <location>
        <position position="173"/>
    </location>
    <ligand>
        <name>3-phosphoshikimate</name>
        <dbReference type="ChEBI" id="CHEBI:145989"/>
    </ligand>
</feature>
<dbReference type="PANTHER" id="PTHR21090">
    <property type="entry name" value="AROM/DEHYDROQUINATE SYNTHASE"/>
    <property type="match status" value="1"/>
</dbReference>
<dbReference type="GO" id="GO:0003866">
    <property type="term" value="F:3-phosphoshikimate 1-carboxyvinyltransferase activity"/>
    <property type="evidence" value="ECO:0007669"/>
    <property type="project" value="UniProtKB-EC"/>
</dbReference>
<feature type="binding site" evidence="7">
    <location>
        <position position="27"/>
    </location>
    <ligand>
        <name>3-phosphoshikimate</name>
        <dbReference type="ChEBI" id="CHEBI:145989"/>
    </ligand>
</feature>
<dbReference type="PROSITE" id="PS50175">
    <property type="entry name" value="ASP_PROT_RETROV"/>
    <property type="match status" value="1"/>
</dbReference>
<feature type="binding site" evidence="7">
    <location>
        <position position="128"/>
    </location>
    <ligand>
        <name>phosphoenolpyruvate</name>
        <dbReference type="ChEBI" id="CHEBI:58702"/>
    </ligand>
</feature>
<dbReference type="InterPro" id="IPR023193">
    <property type="entry name" value="EPSP_synthase_CS"/>
</dbReference>
<comment type="caution">
    <text evidence="7">Lacks conserved residue(s) required for the propagation of feature annotation.</text>
</comment>
<feature type="binding site" evidence="7">
    <location>
        <position position="28"/>
    </location>
    <ligand>
        <name>3-phosphoshikimate</name>
        <dbReference type="ChEBI" id="CHEBI:145989"/>
    </ligand>
</feature>
<evidence type="ECO:0000313" key="10">
    <source>
        <dbReference type="Proteomes" id="UP001279642"/>
    </source>
</evidence>
<comment type="catalytic activity">
    <reaction evidence="6">
        <text>3-phosphoshikimate + phosphoenolpyruvate = 5-O-(1-carboxyvinyl)-3-phosphoshikimate + phosphate</text>
        <dbReference type="Rhea" id="RHEA:21256"/>
        <dbReference type="ChEBI" id="CHEBI:43474"/>
        <dbReference type="ChEBI" id="CHEBI:57701"/>
        <dbReference type="ChEBI" id="CHEBI:58702"/>
        <dbReference type="ChEBI" id="CHEBI:145989"/>
        <dbReference type="EC" id="2.5.1.19"/>
    </reaction>
    <physiologicalReaction direction="left-to-right" evidence="6">
        <dbReference type="Rhea" id="RHEA:21257"/>
    </physiologicalReaction>
</comment>
<dbReference type="EMBL" id="JAXCLW010000001">
    <property type="protein sequence ID" value="MDY0881753.1"/>
    <property type="molecule type" value="Genomic_DNA"/>
</dbReference>
<comment type="function">
    <text evidence="7">Catalyzes the transfer of the enolpyruvyl moiety of phosphoenolpyruvate (PEP) to the 5-hydroxyl of shikimate-3-phosphate (S3P) to produce enolpyruvyl shikimate-3-phosphate and inorganic phosphate.</text>
</comment>
<keyword evidence="5 7" id="KW-0057">Aromatic amino acid biosynthesis</keyword>
<dbReference type="PANTHER" id="PTHR21090:SF5">
    <property type="entry name" value="PENTAFUNCTIONAL AROM POLYPEPTIDE"/>
    <property type="match status" value="1"/>
</dbReference>
<feature type="binding site" evidence="7">
    <location>
        <position position="27"/>
    </location>
    <ligand>
        <name>phosphoenolpyruvate</name>
        <dbReference type="ChEBI" id="CHEBI:58702"/>
    </ligand>
</feature>
<comment type="similarity">
    <text evidence="2 7">Belongs to the EPSP synthase family.</text>
</comment>
<feature type="binding site" evidence="7">
    <location>
        <position position="401"/>
    </location>
    <ligand>
        <name>phosphoenolpyruvate</name>
        <dbReference type="ChEBI" id="CHEBI:58702"/>
    </ligand>
</feature>
<feature type="binding site" evidence="7">
    <location>
        <position position="100"/>
    </location>
    <ligand>
        <name>phosphoenolpyruvate</name>
        <dbReference type="ChEBI" id="CHEBI:58702"/>
    </ligand>
</feature>
<comment type="caution">
    <text evidence="9">The sequence shown here is derived from an EMBL/GenBank/DDBJ whole genome shotgun (WGS) entry which is preliminary data.</text>
</comment>
<comment type="pathway">
    <text evidence="1 7">Metabolic intermediate biosynthesis; chorismate biosynthesis; chorismate from D-erythrose 4-phosphate and phosphoenolpyruvate: step 6/7.</text>
</comment>
<organism evidence="9 10">
    <name type="scientific">Dongia soli</name>
    <dbReference type="NCBI Taxonomy" id="600628"/>
    <lineage>
        <taxon>Bacteria</taxon>
        <taxon>Pseudomonadati</taxon>
        <taxon>Pseudomonadota</taxon>
        <taxon>Alphaproteobacteria</taxon>
        <taxon>Rhodospirillales</taxon>
        <taxon>Dongiaceae</taxon>
        <taxon>Dongia</taxon>
    </lineage>
</organism>
<evidence type="ECO:0000256" key="4">
    <source>
        <dbReference type="ARBA" id="ARBA00022679"/>
    </source>
</evidence>
<dbReference type="InterPro" id="IPR013792">
    <property type="entry name" value="RNA3'P_cycl/enolpyr_Trfase_a/b"/>
</dbReference>
<feature type="binding site" evidence="7">
    <location>
        <position position="356"/>
    </location>
    <ligand>
        <name>phosphoenolpyruvate</name>
        <dbReference type="ChEBI" id="CHEBI:58702"/>
    </ligand>
</feature>
<dbReference type="CDD" id="cd01556">
    <property type="entry name" value="EPSP_synthase"/>
    <property type="match status" value="1"/>
</dbReference>
<protein>
    <recommendedName>
        <fullName evidence="7">3-phosphoshikimate 1-carboxyvinyltransferase</fullName>
        <ecNumber evidence="7">2.5.1.19</ecNumber>
    </recommendedName>
    <alternativeName>
        <fullName evidence="7">5-enolpyruvylshikimate-3-phosphate synthase</fullName>
        <shortName evidence="7">EPSP synthase</shortName>
        <shortName evidence="7">EPSPS</shortName>
    </alternativeName>
</protein>
<comment type="subcellular location">
    <subcellularLocation>
        <location evidence="7">Cytoplasm</location>
    </subcellularLocation>
</comment>
<dbReference type="Gene3D" id="3.65.10.10">
    <property type="entry name" value="Enolpyruvate transferase domain"/>
    <property type="match status" value="2"/>
</dbReference>
<feature type="binding site" evidence="7">
    <location>
        <position position="325"/>
    </location>
    <ligand>
        <name>3-phosphoshikimate</name>
        <dbReference type="ChEBI" id="CHEBI:145989"/>
    </ligand>
</feature>
<evidence type="ECO:0000256" key="2">
    <source>
        <dbReference type="ARBA" id="ARBA00009948"/>
    </source>
</evidence>
<keyword evidence="7" id="KW-0963">Cytoplasm</keyword>
<dbReference type="InterPro" id="IPR006264">
    <property type="entry name" value="EPSP_synthase"/>
</dbReference>
<evidence type="ECO:0000256" key="6">
    <source>
        <dbReference type="ARBA" id="ARBA00044633"/>
    </source>
</evidence>
<dbReference type="Proteomes" id="UP001279642">
    <property type="component" value="Unassembled WGS sequence"/>
</dbReference>
<keyword evidence="4 7" id="KW-0808">Transferase</keyword>
<dbReference type="InterPro" id="IPR001986">
    <property type="entry name" value="Enolpyruvate_Tfrase_dom"/>
</dbReference>
<feature type="binding site" evidence="7">
    <location>
        <position position="32"/>
    </location>
    <ligand>
        <name>3-phosphoshikimate</name>
        <dbReference type="ChEBI" id="CHEBI:145989"/>
    </ligand>
</feature>
<feature type="binding site" evidence="7">
    <location>
        <position position="175"/>
    </location>
    <ligand>
        <name>phosphoenolpyruvate</name>
        <dbReference type="ChEBI" id="CHEBI:58702"/>
    </ligand>
</feature>
<evidence type="ECO:0000256" key="3">
    <source>
        <dbReference type="ARBA" id="ARBA00022605"/>
    </source>
</evidence>
<sequence length="448" mass="46292">MAHSAVLPLTSGSAGSLSGSVQVPGDKSISHRSLMLGALALGETEIHGLLEGEDVLRTAAAMRALGGAAERGADGVWHARGRGIGGLIEPADVLDLGNAGTGTRLLMGLVATYDFTTFFTGDASLRSRPMARVAEPLTRMGAQIIARSKGRPPLAVIGTAEPLPITYRLPVASAQVKSAILLAGLNTPGITTVIEPEPTRDHTELMLRGFGAELTVEQTPEGRAVSLRGQPELTGRKIVVPGDPSSAAFPLVAALILPGSDVTLPNIGLNPHRIGLIETLLEMGADIQILDRREVAGEPVGDLRVRASKLQGITVPAERAPSMIDEYPILSVAAAFAEGETKMLGLAELRVKESDRLGTMAQGLAGCGIEVSEGEDSLTVRGGKGRKPAGGTTIAVKLDHRIGMSFLVLGLAAERPVAIDDGAAIDTSFPGFARLMNGLGAGIAPLKA</sequence>
<dbReference type="PROSITE" id="PS00885">
    <property type="entry name" value="EPSP_SYNTHASE_2"/>
    <property type="match status" value="1"/>
</dbReference>
<feature type="active site" description="Proton acceptor" evidence="7">
    <location>
        <position position="325"/>
    </location>
</feature>
<dbReference type="InterPro" id="IPR036968">
    <property type="entry name" value="Enolpyruvate_Tfrase_sf"/>
</dbReference>
<evidence type="ECO:0000259" key="8">
    <source>
        <dbReference type="PROSITE" id="PS50175"/>
    </source>
</evidence>
<dbReference type="PROSITE" id="PS00104">
    <property type="entry name" value="EPSP_SYNTHASE_1"/>
    <property type="match status" value="1"/>
</dbReference>
<proteinExistence type="inferred from homology"/>
<dbReference type="NCBIfam" id="TIGR01356">
    <property type="entry name" value="aroA"/>
    <property type="match status" value="1"/>
</dbReference>
<accession>A0ABU5E6B8</accession>
<dbReference type="EC" id="2.5.1.19" evidence="7"/>
<dbReference type="Pfam" id="PF00275">
    <property type="entry name" value="EPSP_synthase"/>
    <property type="match status" value="1"/>
</dbReference>